<name>A0A382F3K0_9ZZZZ</name>
<reference evidence="1" key="1">
    <citation type="submission" date="2018-05" db="EMBL/GenBank/DDBJ databases">
        <authorList>
            <person name="Lanie J.A."/>
            <person name="Ng W.-L."/>
            <person name="Kazmierczak K.M."/>
            <person name="Andrzejewski T.M."/>
            <person name="Davidsen T.M."/>
            <person name="Wayne K.J."/>
            <person name="Tettelin H."/>
            <person name="Glass J.I."/>
            <person name="Rusch D."/>
            <person name="Podicherti R."/>
            <person name="Tsui H.-C.T."/>
            <person name="Winkler M.E."/>
        </authorList>
    </citation>
    <scope>NUCLEOTIDE SEQUENCE</scope>
</reference>
<protein>
    <submittedName>
        <fullName evidence="1">Uncharacterized protein</fullName>
    </submittedName>
</protein>
<gene>
    <name evidence="1" type="ORF">METZ01_LOCUS210432</name>
</gene>
<proteinExistence type="predicted"/>
<accession>A0A382F3K0</accession>
<dbReference type="AlphaFoldDB" id="A0A382F3K0"/>
<dbReference type="EMBL" id="UINC01047824">
    <property type="protein sequence ID" value="SVB57578.1"/>
    <property type="molecule type" value="Genomic_DNA"/>
</dbReference>
<sequence>MRETLFPNLDSYQMKYSIKELKCLKGSEKDSLAKSQISLPKVGKILPRLLMDRRAI</sequence>
<organism evidence="1">
    <name type="scientific">marine metagenome</name>
    <dbReference type="NCBI Taxonomy" id="408172"/>
    <lineage>
        <taxon>unclassified sequences</taxon>
        <taxon>metagenomes</taxon>
        <taxon>ecological metagenomes</taxon>
    </lineage>
</organism>
<evidence type="ECO:0000313" key="1">
    <source>
        <dbReference type="EMBL" id="SVB57578.1"/>
    </source>
</evidence>